<dbReference type="InterPro" id="IPR008861">
    <property type="entry name" value="GpX-like"/>
</dbReference>
<evidence type="ECO:0000313" key="2">
    <source>
        <dbReference type="Proteomes" id="UP000247555"/>
    </source>
</evidence>
<reference evidence="1 2" key="1">
    <citation type="submission" date="2018-05" db="EMBL/GenBank/DDBJ databases">
        <title>Genomic Encyclopedia of Type Strains, Phase IV (KMG-IV): sequencing the most valuable type-strain genomes for metagenomic binning, comparative biology and taxonomic classification.</title>
        <authorList>
            <person name="Goeker M."/>
        </authorList>
    </citation>
    <scope>NUCLEOTIDE SEQUENCE [LARGE SCALE GENOMIC DNA]</scope>
    <source>
        <strain evidence="1 2">DSM 29661</strain>
    </source>
</reference>
<gene>
    <name evidence="1" type="ORF">DFR34_10852</name>
</gene>
<protein>
    <submittedName>
        <fullName evidence="1">Phage tail protein X</fullName>
    </submittedName>
</protein>
<organism evidence="1 2">
    <name type="scientific">Rivihabitans pingtungensis</name>
    <dbReference type="NCBI Taxonomy" id="1054498"/>
    <lineage>
        <taxon>Bacteria</taxon>
        <taxon>Pseudomonadati</taxon>
        <taxon>Pseudomonadota</taxon>
        <taxon>Betaproteobacteria</taxon>
        <taxon>Neisseriales</taxon>
        <taxon>Aquaspirillaceae</taxon>
        <taxon>Rivihabitans</taxon>
    </lineage>
</organism>
<dbReference type="EMBL" id="QJKI01000008">
    <property type="protein sequence ID" value="PXX79162.1"/>
    <property type="molecule type" value="Genomic_DNA"/>
</dbReference>
<accession>A0A318KRC1</accession>
<dbReference type="Proteomes" id="UP000247555">
    <property type="component" value="Unassembled WGS sequence"/>
</dbReference>
<proteinExistence type="predicted"/>
<dbReference type="Pfam" id="PF05489">
    <property type="entry name" value="Phage_tail_X"/>
    <property type="match status" value="1"/>
</dbReference>
<name>A0A318KRC1_9NEIS</name>
<dbReference type="AlphaFoldDB" id="A0A318KRC1"/>
<sequence length="70" mass="7554">MSTAIAQRGDTIESLVWRERRAAGAMVANTMQINPGLAERYPLTLPAGHPVTLPDVATVTPVVATVNLWR</sequence>
<dbReference type="OrthoDB" id="8759063at2"/>
<evidence type="ECO:0000313" key="1">
    <source>
        <dbReference type="EMBL" id="PXX79162.1"/>
    </source>
</evidence>
<comment type="caution">
    <text evidence="1">The sequence shown here is derived from an EMBL/GenBank/DDBJ whole genome shotgun (WGS) entry which is preliminary data.</text>
</comment>
<dbReference type="RefSeq" id="WP_110390620.1">
    <property type="nucleotide sequence ID" value="NZ_QJKI01000008.1"/>
</dbReference>
<keyword evidence="2" id="KW-1185">Reference proteome</keyword>